<dbReference type="InterPro" id="IPR033687">
    <property type="entry name" value="YodQ-like"/>
</dbReference>
<comment type="caution">
    <text evidence="9">The sequence shown here is derived from an EMBL/GenBank/DDBJ whole genome shotgun (WGS) entry which is preliminary data.</text>
</comment>
<sequence length="438" mass="46468">MNLDPALSADIKNAVAGLADDGTAFLADLVAEGSVLGREAGAQKLMAQRFAAMGLDVDRFEVDLDAIRGLPGFSPPVTDVYKGRENVIGRHVPKAATGRSLILNGHIDVVPTGPEALWTAPPFTPRVEHGKLYGRGAGDMKAGIAAYCLAFDALARLGLQPAAPVYLQSVIEEECTGNGALACLARGYRADAAIIPEPFDQSLLIAQLGVMWLTVDMFGKPAHVLDTSAGTNAIEGVYALFDALRKVEAAWNEPGFRHACYRDHRHPVNFNLGRISGGEWPSSVPCAASIDVRVGFYPGMSIAAVKKALEGAVRDAVAKVPALRGAVVKLRYRGFQAEGCAIDPRDPLLSGLRRAHEAVSEKPIVELASTATTDARFFILYGNTPATCYGPKAGSIHGIDEWVDLASMVEVAQVLALFMASWCGVERRSIKAGFGGMG</sequence>
<evidence type="ECO:0000256" key="3">
    <source>
        <dbReference type="ARBA" id="ARBA00006247"/>
    </source>
</evidence>
<evidence type="ECO:0000259" key="8">
    <source>
        <dbReference type="Pfam" id="PF07687"/>
    </source>
</evidence>
<evidence type="ECO:0000256" key="6">
    <source>
        <dbReference type="ARBA" id="ARBA00022833"/>
    </source>
</evidence>
<dbReference type="EC" id="3.5.1.16" evidence="9"/>
<evidence type="ECO:0000313" key="10">
    <source>
        <dbReference type="Proteomes" id="UP000245461"/>
    </source>
</evidence>
<evidence type="ECO:0000256" key="5">
    <source>
        <dbReference type="ARBA" id="ARBA00022801"/>
    </source>
</evidence>
<dbReference type="NCBIfam" id="NF005306">
    <property type="entry name" value="PRK06837.1"/>
    <property type="match status" value="1"/>
</dbReference>
<dbReference type="InterPro" id="IPR036264">
    <property type="entry name" value="Bact_exopeptidase_dim_dom"/>
</dbReference>
<reference evidence="9 10" key="1">
    <citation type="submission" date="2018-05" db="EMBL/GenBank/DDBJ databases">
        <title>Zavarzinia sp. HR-AS.</title>
        <authorList>
            <person name="Lee Y."/>
            <person name="Jeon C.O."/>
        </authorList>
    </citation>
    <scope>NUCLEOTIDE SEQUENCE [LARGE SCALE GENOMIC DNA]</scope>
    <source>
        <strain evidence="9 10">HR-AS</strain>
    </source>
</reference>
<dbReference type="OrthoDB" id="9809784at2"/>
<evidence type="ECO:0000256" key="1">
    <source>
        <dbReference type="ARBA" id="ARBA00001941"/>
    </source>
</evidence>
<dbReference type="Gene3D" id="3.30.70.360">
    <property type="match status" value="1"/>
</dbReference>
<dbReference type="Proteomes" id="UP000245461">
    <property type="component" value="Unassembled WGS sequence"/>
</dbReference>
<dbReference type="AlphaFoldDB" id="A0A317EF88"/>
<dbReference type="SUPFAM" id="SSF53187">
    <property type="entry name" value="Zn-dependent exopeptidases"/>
    <property type="match status" value="1"/>
</dbReference>
<accession>A0A317EF88</accession>
<dbReference type="NCBIfam" id="TIGR01910">
    <property type="entry name" value="DapE-ArgE"/>
    <property type="match status" value="1"/>
</dbReference>
<dbReference type="EMBL" id="QGLE01000001">
    <property type="protein sequence ID" value="PWR25421.1"/>
    <property type="molecule type" value="Genomic_DNA"/>
</dbReference>
<evidence type="ECO:0000313" key="9">
    <source>
        <dbReference type="EMBL" id="PWR25421.1"/>
    </source>
</evidence>
<feature type="domain" description="Peptidase M20 dimerisation" evidence="8">
    <location>
        <begin position="206"/>
        <end position="317"/>
    </location>
</feature>
<evidence type="ECO:0000256" key="4">
    <source>
        <dbReference type="ARBA" id="ARBA00022723"/>
    </source>
</evidence>
<dbReference type="InterPro" id="IPR010182">
    <property type="entry name" value="ArgE/DapE"/>
</dbReference>
<comment type="cofactor">
    <cofactor evidence="1">
        <name>Co(2+)</name>
        <dbReference type="ChEBI" id="CHEBI:48828"/>
    </cofactor>
</comment>
<name>A0A317EF88_9PROT</name>
<dbReference type="Gene3D" id="3.40.630.10">
    <property type="entry name" value="Zn peptidases"/>
    <property type="match status" value="1"/>
</dbReference>
<dbReference type="GO" id="GO:0008777">
    <property type="term" value="F:acetylornithine deacetylase activity"/>
    <property type="evidence" value="ECO:0007669"/>
    <property type="project" value="UniProtKB-EC"/>
</dbReference>
<evidence type="ECO:0000256" key="2">
    <source>
        <dbReference type="ARBA" id="ARBA00001947"/>
    </source>
</evidence>
<dbReference type="SUPFAM" id="SSF55031">
    <property type="entry name" value="Bacterial exopeptidase dimerisation domain"/>
    <property type="match status" value="1"/>
</dbReference>
<proteinExistence type="inferred from homology"/>
<keyword evidence="10" id="KW-1185">Reference proteome</keyword>
<gene>
    <name evidence="9" type="ORF">DKG74_00095</name>
</gene>
<keyword evidence="7" id="KW-0170">Cobalt</keyword>
<comment type="cofactor">
    <cofactor evidence="2">
        <name>Zn(2+)</name>
        <dbReference type="ChEBI" id="CHEBI:29105"/>
    </cofactor>
</comment>
<dbReference type="RefSeq" id="WP_109901397.1">
    <property type="nucleotide sequence ID" value="NZ_QGLE01000001.1"/>
</dbReference>
<dbReference type="PANTHER" id="PTHR43808:SF25">
    <property type="entry name" value="PEPTIDASE M20 DIMERISATION DOMAIN-CONTAINING PROTEIN"/>
    <property type="match status" value="1"/>
</dbReference>
<dbReference type="CDD" id="cd03895">
    <property type="entry name" value="M20_ArgE_DapE-like"/>
    <property type="match status" value="1"/>
</dbReference>
<dbReference type="Pfam" id="PF07687">
    <property type="entry name" value="M20_dimer"/>
    <property type="match status" value="1"/>
</dbReference>
<keyword evidence="4" id="KW-0479">Metal-binding</keyword>
<evidence type="ECO:0000256" key="7">
    <source>
        <dbReference type="ARBA" id="ARBA00023285"/>
    </source>
</evidence>
<dbReference type="InterPro" id="IPR050072">
    <property type="entry name" value="Peptidase_M20A"/>
</dbReference>
<protein>
    <submittedName>
        <fullName evidence="9">Acetylornithine deacetylase</fullName>
        <ecNumber evidence="9">3.5.1.16</ecNumber>
    </submittedName>
</protein>
<keyword evidence="6" id="KW-0862">Zinc</keyword>
<keyword evidence="5 9" id="KW-0378">Hydrolase</keyword>
<dbReference type="PANTHER" id="PTHR43808">
    <property type="entry name" value="ACETYLORNITHINE DEACETYLASE"/>
    <property type="match status" value="1"/>
</dbReference>
<dbReference type="InterPro" id="IPR011650">
    <property type="entry name" value="Peptidase_M20_dimer"/>
</dbReference>
<dbReference type="Pfam" id="PF01546">
    <property type="entry name" value="Peptidase_M20"/>
    <property type="match status" value="1"/>
</dbReference>
<dbReference type="GO" id="GO:0046872">
    <property type="term" value="F:metal ion binding"/>
    <property type="evidence" value="ECO:0007669"/>
    <property type="project" value="UniProtKB-KW"/>
</dbReference>
<comment type="similarity">
    <text evidence="3">Belongs to the peptidase M20A family.</text>
</comment>
<organism evidence="9 10">
    <name type="scientific">Zavarzinia aquatilis</name>
    <dbReference type="NCBI Taxonomy" id="2211142"/>
    <lineage>
        <taxon>Bacteria</taxon>
        <taxon>Pseudomonadati</taxon>
        <taxon>Pseudomonadota</taxon>
        <taxon>Alphaproteobacteria</taxon>
        <taxon>Rhodospirillales</taxon>
        <taxon>Zavarziniaceae</taxon>
        <taxon>Zavarzinia</taxon>
    </lineage>
</organism>
<dbReference type="InterPro" id="IPR002933">
    <property type="entry name" value="Peptidase_M20"/>
</dbReference>